<keyword evidence="1" id="KW-1133">Transmembrane helix</keyword>
<feature type="transmembrane region" description="Helical" evidence="1">
    <location>
        <begin position="6"/>
        <end position="29"/>
    </location>
</feature>
<proteinExistence type="predicted"/>
<accession>A0A976N0T3</accession>
<keyword evidence="1" id="KW-0812">Transmembrane</keyword>
<dbReference type="EMBL" id="OM869640">
    <property type="protein sequence ID" value="UPW36498.1"/>
    <property type="molecule type" value="Genomic_DNA"/>
</dbReference>
<reference evidence="2" key="1">
    <citation type="submission" date="2022-02" db="EMBL/GenBank/DDBJ databases">
        <title>Towards deciphering the DNA virus diversity associated with rodent species in the families Cricetidae and Heteromyidae.</title>
        <authorList>
            <person name="Lund M."/>
            <person name="Larsen B.B."/>
            <person name="Gryseels S."/>
            <person name="Kraberger S."/>
            <person name="Rowsey D.M."/>
            <person name="Steger L."/>
            <person name="Yule K.M."/>
            <person name="Upham N.S."/>
            <person name="Worobey M."/>
            <person name="Van Doorslaer K."/>
            <person name="Varsani A."/>
        </authorList>
    </citation>
    <scope>NUCLEOTIDE SEQUENCE</scope>
    <source>
        <strain evidence="2">NeonRodF8_36</strain>
    </source>
</reference>
<evidence type="ECO:0000256" key="1">
    <source>
        <dbReference type="SAM" id="Phobius"/>
    </source>
</evidence>
<keyword evidence="1" id="KW-0472">Membrane</keyword>
<organism evidence="2">
    <name type="scientific">Peromfec virus RodF8_36</name>
    <dbReference type="NCBI Taxonomy" id="2929371"/>
    <lineage>
        <taxon>Viruses</taxon>
        <taxon>Monodnaviria</taxon>
        <taxon>Sangervirae</taxon>
        <taxon>Phixviricota</taxon>
        <taxon>Malgrandaviricetes</taxon>
        <taxon>Petitvirales</taxon>
        <taxon>Microviridae</taxon>
    </lineage>
</organism>
<evidence type="ECO:0000313" key="2">
    <source>
        <dbReference type="EMBL" id="UPW36498.1"/>
    </source>
</evidence>
<sequence length="43" mass="4769">MNIVINIILLLILGLGIACIIKAMISYLIKGKKKNGKNKEENE</sequence>
<name>A0A976N0T3_9VIRU</name>
<protein>
    <submittedName>
        <fullName evidence="2">Uncharacterized protein</fullName>
    </submittedName>
</protein>